<keyword evidence="2" id="KW-1185">Reference proteome</keyword>
<dbReference type="HOGENOM" id="CLU_140461_0_0_1"/>
<gene>
    <name evidence="1" type="ORF">UCRPA7_6721</name>
</gene>
<dbReference type="eggNOG" id="ENOG502T2UI">
    <property type="taxonomic scope" value="Eukaryota"/>
</dbReference>
<dbReference type="RefSeq" id="XP_007917449.1">
    <property type="nucleotide sequence ID" value="XM_007919258.1"/>
</dbReference>
<dbReference type="OrthoDB" id="406152at2759"/>
<proteinExistence type="predicted"/>
<dbReference type="EMBL" id="KB933260">
    <property type="protein sequence ID" value="EON97776.1"/>
    <property type="molecule type" value="Genomic_DNA"/>
</dbReference>
<reference evidence="2" key="1">
    <citation type="journal article" date="2013" name="Genome Announc.">
        <title>Draft genome sequence of the ascomycete Phaeoacremonium aleophilum strain UCR-PA7, a causal agent of the esca disease complex in grapevines.</title>
        <authorList>
            <person name="Blanco-Ulate B."/>
            <person name="Rolshausen P."/>
            <person name="Cantu D."/>
        </authorList>
    </citation>
    <scope>NUCLEOTIDE SEQUENCE [LARGE SCALE GENOMIC DNA]</scope>
    <source>
        <strain evidence="2">UCR-PA7</strain>
    </source>
</reference>
<organism evidence="1 2">
    <name type="scientific">Phaeoacremonium minimum (strain UCR-PA7)</name>
    <name type="common">Esca disease fungus</name>
    <name type="synonym">Togninia minima</name>
    <dbReference type="NCBI Taxonomy" id="1286976"/>
    <lineage>
        <taxon>Eukaryota</taxon>
        <taxon>Fungi</taxon>
        <taxon>Dikarya</taxon>
        <taxon>Ascomycota</taxon>
        <taxon>Pezizomycotina</taxon>
        <taxon>Sordariomycetes</taxon>
        <taxon>Sordariomycetidae</taxon>
        <taxon>Togniniales</taxon>
        <taxon>Togniniaceae</taxon>
        <taxon>Phaeoacremonium</taxon>
    </lineage>
</organism>
<dbReference type="AlphaFoldDB" id="R8BEP8"/>
<accession>R8BEP8</accession>
<dbReference type="Proteomes" id="UP000014074">
    <property type="component" value="Unassembled WGS sequence"/>
</dbReference>
<name>R8BEP8_PHAM7</name>
<dbReference type="GeneID" id="19327408"/>
<dbReference type="KEGG" id="tmn:UCRPA7_6721"/>
<sequence length="96" mass="10896">MCNTALYRSRGCGCRWLRVDEQCGYGMGFCTCPDIANGICKPAMKYYDCEHCPIHYFGGVYDYNRIRMLVKLERGIKFGGGVNRADPGCEMRCVVM</sequence>
<protein>
    <submittedName>
        <fullName evidence="1">Putative nonselective cation channel protein</fullName>
    </submittedName>
</protein>
<evidence type="ECO:0000313" key="2">
    <source>
        <dbReference type="Proteomes" id="UP000014074"/>
    </source>
</evidence>
<evidence type="ECO:0000313" key="1">
    <source>
        <dbReference type="EMBL" id="EON97776.1"/>
    </source>
</evidence>